<gene>
    <name evidence="1" type="ORF">GOP47_0016881</name>
</gene>
<evidence type="ECO:0000313" key="2">
    <source>
        <dbReference type="Proteomes" id="UP000886520"/>
    </source>
</evidence>
<name>A0A9D4UJG9_ADICA</name>
<organism evidence="1 2">
    <name type="scientific">Adiantum capillus-veneris</name>
    <name type="common">Maidenhair fern</name>
    <dbReference type="NCBI Taxonomy" id="13818"/>
    <lineage>
        <taxon>Eukaryota</taxon>
        <taxon>Viridiplantae</taxon>
        <taxon>Streptophyta</taxon>
        <taxon>Embryophyta</taxon>
        <taxon>Tracheophyta</taxon>
        <taxon>Polypodiopsida</taxon>
        <taxon>Polypodiidae</taxon>
        <taxon>Polypodiales</taxon>
        <taxon>Pteridineae</taxon>
        <taxon>Pteridaceae</taxon>
        <taxon>Vittarioideae</taxon>
        <taxon>Adiantum</taxon>
    </lineage>
</organism>
<keyword evidence="2" id="KW-1185">Reference proteome</keyword>
<reference evidence="1" key="1">
    <citation type="submission" date="2021-01" db="EMBL/GenBank/DDBJ databases">
        <title>Adiantum capillus-veneris genome.</title>
        <authorList>
            <person name="Fang Y."/>
            <person name="Liao Q."/>
        </authorList>
    </citation>
    <scope>NUCLEOTIDE SEQUENCE</scope>
    <source>
        <strain evidence="1">H3</strain>
        <tissue evidence="1">Leaf</tissue>
    </source>
</reference>
<evidence type="ECO:0000313" key="1">
    <source>
        <dbReference type="EMBL" id="KAI5068536.1"/>
    </source>
</evidence>
<comment type="caution">
    <text evidence="1">The sequence shown here is derived from an EMBL/GenBank/DDBJ whole genome shotgun (WGS) entry which is preliminary data.</text>
</comment>
<protein>
    <submittedName>
        <fullName evidence="1">Uncharacterized protein</fullName>
    </submittedName>
</protein>
<dbReference type="Proteomes" id="UP000886520">
    <property type="component" value="Chromosome 16"/>
</dbReference>
<sequence>MQCPNCRQVEGGQWLFSSSCYLQQQLLSNPYSDEDHSYTGMLDSLYRHDERLTHPSRRPPHGSFRQISIESDYPSSMNRGLAEVPPWNVRLNEMARPLASDPDSLRAVGMYIQSSHSSNIHRTLIHGNLLPNSHMLEETMPRQRMEEDEFLHHRETAINFANSHRYAMNRGAGETYREPAVRMVALPNVGHLEQSTESRIHDARYGQSGNEGYHNRRAGAYPSFPPSGREMGSSHESVRRVLANAYGSQVHHLHPGNRAGGSHSYYDGYQLRAARI</sequence>
<proteinExistence type="predicted"/>
<dbReference type="AlphaFoldDB" id="A0A9D4UJG9"/>
<accession>A0A9D4UJG9</accession>
<dbReference type="EMBL" id="JABFUD020000016">
    <property type="protein sequence ID" value="KAI5068536.1"/>
    <property type="molecule type" value="Genomic_DNA"/>
</dbReference>